<dbReference type="AlphaFoldDB" id="A0AAD1Y4X5"/>
<evidence type="ECO:0008006" key="5">
    <source>
        <dbReference type="Google" id="ProtNLM"/>
    </source>
</evidence>
<keyword evidence="4" id="KW-1185">Reference proteome</keyword>
<proteinExistence type="predicted"/>
<evidence type="ECO:0000256" key="2">
    <source>
        <dbReference type="ARBA" id="ARBA00022737"/>
    </source>
</evidence>
<dbReference type="PANTHER" id="PTHR46228:SF2">
    <property type="entry name" value="KELCH REPEAT PROTEIN (AFU_ORTHOLOGUE AFUA_4G14350)"/>
    <property type="match status" value="1"/>
</dbReference>
<organism evidence="3 4">
    <name type="scientific">Euplotes crassus</name>
    <dbReference type="NCBI Taxonomy" id="5936"/>
    <lineage>
        <taxon>Eukaryota</taxon>
        <taxon>Sar</taxon>
        <taxon>Alveolata</taxon>
        <taxon>Ciliophora</taxon>
        <taxon>Intramacronucleata</taxon>
        <taxon>Spirotrichea</taxon>
        <taxon>Hypotrichia</taxon>
        <taxon>Euplotida</taxon>
        <taxon>Euplotidae</taxon>
        <taxon>Moneuplotes</taxon>
    </lineage>
</organism>
<keyword evidence="2" id="KW-0677">Repeat</keyword>
<gene>
    <name evidence="3" type="ORF">ECRASSUSDP1_LOCUS26761</name>
</gene>
<dbReference type="PANTHER" id="PTHR46228">
    <property type="entry name" value="KELCH DOMAIN-CONTAINING PROTEIN"/>
    <property type="match status" value="1"/>
</dbReference>
<name>A0AAD1Y4X5_EUPCR</name>
<dbReference type="Pfam" id="PF24681">
    <property type="entry name" value="Kelch_KLHDC2_KLHL20_DRC7"/>
    <property type="match status" value="1"/>
</dbReference>
<sequence length="620" mass="70928">MINFSPIILQPCSCLNSRKLRFSLRNVRRWSIVTLIETSRGFIKETQTLALQVTLVFDSLMITPIVNPQVRIEDKWINKKGAKIVPRFNPNKMTKTSQKFFDISEIGRSHISTQGRKEFASQGRSPCKNNYSFYNSNTPSSGYGVSRERKSSADGFLINNEQKLRYTMDELKLTCNKPTFLKFYQIKRTIKKRIRLAVQVQEVKSKLWRPQVREEFTLDVTSTPDGLLKGYLIGGFNGNGIKQISTMTIQLTFKPMMDWRILQVKNHDELQSKFSQATCVDEKYIYIFGGADLALKNTKSNADGTNTDKVLHNQKLNISRQCTSQLMRFDTQRNELKSLPQGDYIVSPKRDHCIAKFGRFIISFGGINNLGRVLEDLDIYDLNLGEWEPLKVKNPIEGICYTACAAIFYPDRSNENKDKLEISEIPPPNWGEVEHLIKEEGIYLFGGRNKNSEVDGSLRILKLGNPYPKNYWKYPDTLGRPPCPRYQHCMVHLPKLNLLVIHGGRTSLNTTVTPDSQFQNFFKRNSINGLQLPKRSSPKCESFVLGDIFALRLDNFEWIRVAFPNENQLARANHSMAKLGDDSLIILGGTAANSTYCSSDYLFTFTEENIPRRSSCQQPL</sequence>
<dbReference type="Gene3D" id="2.120.10.80">
    <property type="entry name" value="Kelch-type beta propeller"/>
    <property type="match status" value="2"/>
</dbReference>
<evidence type="ECO:0000313" key="4">
    <source>
        <dbReference type="Proteomes" id="UP001295684"/>
    </source>
</evidence>
<dbReference type="SUPFAM" id="SSF117281">
    <property type="entry name" value="Kelch motif"/>
    <property type="match status" value="1"/>
</dbReference>
<accession>A0AAD1Y4X5</accession>
<evidence type="ECO:0000256" key="1">
    <source>
        <dbReference type="ARBA" id="ARBA00022441"/>
    </source>
</evidence>
<evidence type="ECO:0000313" key="3">
    <source>
        <dbReference type="EMBL" id="CAI2385213.1"/>
    </source>
</evidence>
<keyword evidence="1" id="KW-0880">Kelch repeat</keyword>
<dbReference type="Proteomes" id="UP001295684">
    <property type="component" value="Unassembled WGS sequence"/>
</dbReference>
<protein>
    <recommendedName>
        <fullName evidence="5">Kelch repeat-containing protein</fullName>
    </recommendedName>
</protein>
<dbReference type="EMBL" id="CAMPGE010027595">
    <property type="protein sequence ID" value="CAI2385213.1"/>
    <property type="molecule type" value="Genomic_DNA"/>
</dbReference>
<reference evidence="3" key="1">
    <citation type="submission" date="2023-07" db="EMBL/GenBank/DDBJ databases">
        <authorList>
            <consortium name="AG Swart"/>
            <person name="Singh M."/>
            <person name="Singh A."/>
            <person name="Seah K."/>
            <person name="Emmerich C."/>
        </authorList>
    </citation>
    <scope>NUCLEOTIDE SEQUENCE</scope>
    <source>
        <strain evidence="3">DP1</strain>
    </source>
</reference>
<comment type="caution">
    <text evidence="3">The sequence shown here is derived from an EMBL/GenBank/DDBJ whole genome shotgun (WGS) entry which is preliminary data.</text>
</comment>
<dbReference type="InterPro" id="IPR015915">
    <property type="entry name" value="Kelch-typ_b-propeller"/>
</dbReference>